<proteinExistence type="predicted"/>
<feature type="compositionally biased region" description="Low complexity" evidence="1">
    <location>
        <begin position="447"/>
        <end position="464"/>
    </location>
</feature>
<keyword evidence="2" id="KW-0812">Transmembrane</keyword>
<dbReference type="PANTHER" id="PTHR33371">
    <property type="entry name" value="INTERMEMBRANE PHOSPHOLIPID TRANSPORT SYSTEM BINDING PROTEIN MLAD-RELATED"/>
    <property type="match status" value="1"/>
</dbReference>
<dbReference type="Pfam" id="PF02470">
    <property type="entry name" value="MlaD"/>
    <property type="match status" value="1"/>
</dbReference>
<organism evidence="5 6">
    <name type="scientific">Gordonia hirsuta DSM 44140 = NBRC 16056</name>
    <dbReference type="NCBI Taxonomy" id="1121927"/>
    <lineage>
        <taxon>Bacteria</taxon>
        <taxon>Bacillati</taxon>
        <taxon>Actinomycetota</taxon>
        <taxon>Actinomycetes</taxon>
        <taxon>Mycobacteriales</taxon>
        <taxon>Gordoniaceae</taxon>
        <taxon>Gordonia</taxon>
    </lineage>
</organism>
<evidence type="ECO:0000259" key="4">
    <source>
        <dbReference type="Pfam" id="PF11887"/>
    </source>
</evidence>
<evidence type="ECO:0000313" key="6">
    <source>
        <dbReference type="Proteomes" id="UP000053405"/>
    </source>
</evidence>
<dbReference type="eggNOG" id="COG1463">
    <property type="taxonomic scope" value="Bacteria"/>
</dbReference>
<evidence type="ECO:0000259" key="3">
    <source>
        <dbReference type="Pfam" id="PF02470"/>
    </source>
</evidence>
<dbReference type="GO" id="GO:0051701">
    <property type="term" value="P:biological process involved in interaction with host"/>
    <property type="evidence" value="ECO:0007669"/>
    <property type="project" value="TreeGrafter"/>
</dbReference>
<feature type="domain" description="Mammalian cell entry C-terminal" evidence="4">
    <location>
        <begin position="133"/>
        <end position="348"/>
    </location>
</feature>
<reference evidence="5 6" key="1">
    <citation type="submission" date="2012-12" db="EMBL/GenBank/DDBJ databases">
        <title>Whole genome shotgun sequence of Gordonia hirsuta NBRC 16056.</title>
        <authorList>
            <person name="Isaki-Nakamura S."/>
            <person name="Hosoyama A."/>
            <person name="Tsuchikane K."/>
            <person name="Katsumata H."/>
            <person name="Baba S."/>
            <person name="Yamazaki S."/>
            <person name="Fujita N."/>
        </authorList>
    </citation>
    <scope>NUCLEOTIDE SEQUENCE [LARGE SCALE GENOMIC DNA]</scope>
    <source>
        <strain evidence="5 6">NBRC 16056</strain>
    </source>
</reference>
<dbReference type="InterPro" id="IPR024516">
    <property type="entry name" value="Mce_C"/>
</dbReference>
<dbReference type="Proteomes" id="UP000053405">
    <property type="component" value="Unassembled WGS sequence"/>
</dbReference>
<feature type="region of interest" description="Disordered" evidence="1">
    <location>
        <begin position="417"/>
        <end position="464"/>
    </location>
</feature>
<keyword evidence="2" id="KW-1133">Transmembrane helix</keyword>
<evidence type="ECO:0000256" key="1">
    <source>
        <dbReference type="SAM" id="MobiDB-lite"/>
    </source>
</evidence>
<gene>
    <name evidence="5" type="primary">mceA</name>
    <name evidence="5" type="ORF">GOHSU_02_00460</name>
</gene>
<accession>L7L7A0</accession>
<evidence type="ECO:0000313" key="5">
    <source>
        <dbReference type="EMBL" id="GAC55903.1"/>
    </source>
</evidence>
<protein>
    <submittedName>
        <fullName evidence="5">Mce family protein</fullName>
    </submittedName>
</protein>
<name>L7L7A0_9ACTN</name>
<feature type="transmembrane region" description="Helical" evidence="2">
    <location>
        <begin position="16"/>
        <end position="36"/>
    </location>
</feature>
<dbReference type="InterPro" id="IPR003399">
    <property type="entry name" value="Mce/MlaD"/>
</dbReference>
<dbReference type="STRING" id="1121927.GOHSU_02_00460"/>
<dbReference type="GO" id="GO:0005576">
    <property type="term" value="C:extracellular region"/>
    <property type="evidence" value="ECO:0007669"/>
    <property type="project" value="TreeGrafter"/>
</dbReference>
<dbReference type="OrthoDB" id="4571090at2"/>
<sequence length="464" mass="48164">MVRVDTGGRDPSIGQYFWRGVALLVVAAIVFALLLLRYQGKFDSYTRVTAQLTDVGDGLVTGADVRYNGYIVGTVAAVEATGNGTAGPTKDVKIELSPAQADGIPKNTTARTVPSNLFGVNSVELIQPADPSSARLSSGTVIPADQTADTIRLQDAQNDLRDLLQAVPAEDLGMVLGTISDSLRGGGAAFRTFLPVLDSYFKNLNAQFPAGAPSGFDNYNRAISGIAESAPELLDTLGRSVVPAMTIAENQANLTALLSSGQGLLDQTQTMFAKNGAGGIDLVGDLNTMVGALMYDPDAMPQAVRELYLLAGRVLGVFTGTNGKVQLNIGVSFSAFEMYTRQNCPVYDGGPYGQLRGPGCVGPGTGTGPTQSGPLRIYPEGMVRRTVAGQVTTKQDGELLSAALGRKPSTAESLMLGPLVSGVKPAPAPAKPQGSKPQSSKTQKAKPQATTSATAVPTTPGGDR</sequence>
<dbReference type="RefSeq" id="WP_005935121.1">
    <property type="nucleotide sequence ID" value="NZ_ATVK01000040.1"/>
</dbReference>
<dbReference type="EMBL" id="BANT01000002">
    <property type="protein sequence ID" value="GAC55903.1"/>
    <property type="molecule type" value="Genomic_DNA"/>
</dbReference>
<dbReference type="InterPro" id="IPR052336">
    <property type="entry name" value="MlaD_Phospholipid_Transporter"/>
</dbReference>
<dbReference type="Pfam" id="PF11887">
    <property type="entry name" value="Mce4_CUP1"/>
    <property type="match status" value="1"/>
</dbReference>
<feature type="domain" description="Mce/MlaD" evidence="3">
    <location>
        <begin position="45"/>
        <end position="127"/>
    </location>
</feature>
<comment type="caution">
    <text evidence="5">The sequence shown here is derived from an EMBL/GenBank/DDBJ whole genome shotgun (WGS) entry which is preliminary data.</text>
</comment>
<keyword evidence="6" id="KW-1185">Reference proteome</keyword>
<dbReference type="PANTHER" id="PTHR33371:SF19">
    <property type="entry name" value="MCE-FAMILY PROTEIN MCE4A"/>
    <property type="match status" value="1"/>
</dbReference>
<keyword evidence="2" id="KW-0472">Membrane</keyword>
<evidence type="ECO:0000256" key="2">
    <source>
        <dbReference type="SAM" id="Phobius"/>
    </source>
</evidence>
<dbReference type="AlphaFoldDB" id="L7L7A0"/>